<sequence>MEPEENRWMSAREAYELTARHYSQAAAYEGDGLSDVVSNILLGKMYSGLVPATASFFEWGRINGRLRKWIVAYKLEEGIVPREFWKEMHVVGASSSIDWMSGDFHFSSQAQGFWKHHWIGGATGTKLDRAAFEQAVLADLRPAPLSALNEQTEPARAGGRKPSNWWPDVAEELAILIHEQGLPESQEALIAAIQSAVTAKGKPEPSRSQLQPVVRSIFSRIKEAGN</sequence>
<name>A0A031JP17_9SPHN</name>
<protein>
    <submittedName>
        <fullName evidence="1">Uncharacterized protein</fullName>
    </submittedName>
</protein>
<dbReference type="PATRIC" id="fig|158500.4.peg.4025"/>
<accession>A0A031JP17</accession>
<reference evidence="1 2" key="1">
    <citation type="submission" date="2014-03" db="EMBL/GenBank/DDBJ databases">
        <title>Whole genome sequence of Novosphingobium resinovorum KF1.</title>
        <authorList>
            <person name="Gan H.M."/>
            <person name="Gan H.Y."/>
            <person name="Chew T.H."/>
            <person name="Savka M.A."/>
        </authorList>
    </citation>
    <scope>NUCLEOTIDE SEQUENCE [LARGE SCALE GENOMIC DNA]</scope>
    <source>
        <strain evidence="1 2">KF1</strain>
    </source>
</reference>
<dbReference type="RefSeq" id="WP_155986382.1">
    <property type="nucleotide sequence ID" value="NZ_JFYZ01000024.1"/>
</dbReference>
<organism evidence="1 2">
    <name type="scientific">Novosphingobium resinovorum</name>
    <dbReference type="NCBI Taxonomy" id="158500"/>
    <lineage>
        <taxon>Bacteria</taxon>
        <taxon>Pseudomonadati</taxon>
        <taxon>Pseudomonadota</taxon>
        <taxon>Alphaproteobacteria</taxon>
        <taxon>Sphingomonadales</taxon>
        <taxon>Sphingomonadaceae</taxon>
        <taxon>Novosphingobium</taxon>
    </lineage>
</organism>
<dbReference type="AlphaFoldDB" id="A0A031JP17"/>
<comment type="caution">
    <text evidence="1">The sequence shown here is derived from an EMBL/GenBank/DDBJ whole genome shotgun (WGS) entry which is preliminary data.</text>
</comment>
<dbReference type="Proteomes" id="UP000024329">
    <property type="component" value="Unassembled WGS sequence"/>
</dbReference>
<gene>
    <name evidence="1" type="ORF">BV97_03953</name>
</gene>
<evidence type="ECO:0000313" key="1">
    <source>
        <dbReference type="EMBL" id="EZP79516.1"/>
    </source>
</evidence>
<evidence type="ECO:0000313" key="2">
    <source>
        <dbReference type="Proteomes" id="UP000024329"/>
    </source>
</evidence>
<proteinExistence type="predicted"/>
<dbReference type="EMBL" id="JFYZ01000024">
    <property type="protein sequence ID" value="EZP79516.1"/>
    <property type="molecule type" value="Genomic_DNA"/>
</dbReference>